<dbReference type="GO" id="GO:0016705">
    <property type="term" value="F:oxidoreductase activity, acting on paired donors, with incorporation or reduction of molecular oxygen"/>
    <property type="evidence" value="ECO:0007669"/>
    <property type="project" value="InterPro"/>
</dbReference>
<dbReference type="PROSITE" id="PS00086">
    <property type="entry name" value="CYTOCHROME_P450"/>
    <property type="match status" value="1"/>
</dbReference>
<dbReference type="SUPFAM" id="SSF48264">
    <property type="entry name" value="Cytochrome P450"/>
    <property type="match status" value="1"/>
</dbReference>
<dbReference type="GO" id="GO:0004497">
    <property type="term" value="F:monooxygenase activity"/>
    <property type="evidence" value="ECO:0007669"/>
    <property type="project" value="UniProtKB-KW"/>
</dbReference>
<name>A0A1C4ZW59_MICEC</name>
<evidence type="ECO:0000256" key="5">
    <source>
        <dbReference type="ARBA" id="ARBA00023004"/>
    </source>
</evidence>
<dbReference type="OrthoDB" id="7376058at2"/>
<evidence type="ECO:0000313" key="10">
    <source>
        <dbReference type="Proteomes" id="UP000198253"/>
    </source>
</evidence>
<keyword evidence="5 7" id="KW-0408">Iron</keyword>
<reference evidence="10" key="1">
    <citation type="submission" date="2016-06" db="EMBL/GenBank/DDBJ databases">
        <authorList>
            <person name="Varghese N."/>
            <person name="Submissions Spin"/>
        </authorList>
    </citation>
    <scope>NUCLEOTIDE SEQUENCE [LARGE SCALE GENOMIC DNA]</scope>
    <source>
        <strain evidence="10">DSM 43816</strain>
    </source>
</reference>
<keyword evidence="10" id="KW-1185">Reference proteome</keyword>
<protein>
    <submittedName>
        <fullName evidence="9">Cytochrome P450</fullName>
    </submittedName>
</protein>
<evidence type="ECO:0000256" key="2">
    <source>
        <dbReference type="ARBA" id="ARBA00022617"/>
    </source>
</evidence>
<dbReference type="InterPro" id="IPR001128">
    <property type="entry name" value="Cyt_P450"/>
</dbReference>
<dbReference type="PANTHER" id="PTHR24291:SF50">
    <property type="entry name" value="BIFUNCTIONAL ALBAFLAVENONE MONOOXYGENASE_TERPENE SYNTHASE"/>
    <property type="match status" value="1"/>
</dbReference>
<dbReference type="EMBL" id="LT607413">
    <property type="protein sequence ID" value="SCF37198.1"/>
    <property type="molecule type" value="Genomic_DNA"/>
</dbReference>
<organism evidence="9 10">
    <name type="scientific">Micromonospora echinospora</name>
    <name type="common">Micromonospora purpurea</name>
    <dbReference type="NCBI Taxonomy" id="1877"/>
    <lineage>
        <taxon>Bacteria</taxon>
        <taxon>Bacillati</taxon>
        <taxon>Actinomycetota</taxon>
        <taxon>Actinomycetes</taxon>
        <taxon>Micromonosporales</taxon>
        <taxon>Micromonosporaceae</taxon>
        <taxon>Micromonospora</taxon>
    </lineage>
</organism>
<dbReference type="PRINTS" id="PR00385">
    <property type="entry name" value="P450"/>
</dbReference>
<gene>
    <name evidence="9" type="ORF">GA0070618_5876</name>
</gene>
<evidence type="ECO:0000313" key="9">
    <source>
        <dbReference type="EMBL" id="SCF37198.1"/>
    </source>
</evidence>
<evidence type="ECO:0000256" key="1">
    <source>
        <dbReference type="ARBA" id="ARBA00010617"/>
    </source>
</evidence>
<dbReference type="InParanoid" id="A0A1C4ZW59"/>
<keyword evidence="3 7" id="KW-0479">Metal-binding</keyword>
<comment type="cofactor">
    <cofactor evidence="7">
        <name>heme</name>
        <dbReference type="ChEBI" id="CHEBI:30413"/>
    </cofactor>
</comment>
<accession>A0A1C4ZW59</accession>
<evidence type="ECO:0000256" key="7">
    <source>
        <dbReference type="PIRSR" id="PIRSR602401-1"/>
    </source>
</evidence>
<keyword evidence="4 8" id="KW-0560">Oxidoreductase</keyword>
<dbReference type="InterPro" id="IPR050196">
    <property type="entry name" value="Cytochrome_P450_Monoox"/>
</dbReference>
<evidence type="ECO:0000256" key="6">
    <source>
        <dbReference type="ARBA" id="ARBA00023033"/>
    </source>
</evidence>
<feature type="binding site" description="axial binding residue" evidence="7">
    <location>
        <position position="404"/>
    </location>
    <ligand>
        <name>heme</name>
        <dbReference type="ChEBI" id="CHEBI:30413"/>
    </ligand>
    <ligandPart>
        <name>Fe</name>
        <dbReference type="ChEBI" id="CHEBI:18248"/>
    </ligandPart>
</feature>
<dbReference type="GO" id="GO:0020037">
    <property type="term" value="F:heme binding"/>
    <property type="evidence" value="ECO:0007669"/>
    <property type="project" value="InterPro"/>
</dbReference>
<sequence>MVTANPSAPRLAPGPRGTFLLGSLLDLRRDLIGFLGQVSAEYGDIVRFTVAGFTVHLITHPDHLRHVLQVNSKNYDKQSHEYRPLKLAFGAGLFTNDGDSWLRQRRLMQPAFHRQRILKLGEFIVADVVERIARWESYAERGESLDVAAEMVNLSMNVATKSLFSTGLRGDGEVTAIARSLDTVINYCLYRTMVPFAPPPKVPTRRNREFTTAMAELDGIIYRIMGERRAQDEQPYDLLSMLLEARDEDTGEGMSDRQVRDEIATLLLGGYETTSNQLSWAWYELSRNPEIEARLHEELDRVLGDRLPTVADVPQLEYTNRVLEETLRLYPVPWLERRAAGADTLGGYHVKAGSLIYISPYLTHRHPDFWEDPERFDPDRFTPERSADRPRFAYFPFGGGPRLCIGNRLAQLEAQLTLATIAQRYRLRMVPGHPVEPKMQVTTSPRYGLRMTLEPRRPSA</sequence>
<evidence type="ECO:0000256" key="8">
    <source>
        <dbReference type="RuleBase" id="RU000461"/>
    </source>
</evidence>
<keyword evidence="6 8" id="KW-0503">Monooxygenase</keyword>
<dbReference type="InterPro" id="IPR017972">
    <property type="entry name" value="Cyt_P450_CS"/>
</dbReference>
<dbReference type="Pfam" id="PF00067">
    <property type="entry name" value="p450"/>
    <property type="match status" value="1"/>
</dbReference>
<dbReference type="CDD" id="cd20620">
    <property type="entry name" value="CYP132-like"/>
    <property type="match status" value="1"/>
</dbReference>
<dbReference type="InterPro" id="IPR002401">
    <property type="entry name" value="Cyt_P450_E_grp-I"/>
</dbReference>
<dbReference type="PANTHER" id="PTHR24291">
    <property type="entry name" value="CYTOCHROME P450 FAMILY 4"/>
    <property type="match status" value="1"/>
</dbReference>
<dbReference type="PRINTS" id="PR00463">
    <property type="entry name" value="EP450I"/>
</dbReference>
<evidence type="ECO:0000256" key="4">
    <source>
        <dbReference type="ARBA" id="ARBA00023002"/>
    </source>
</evidence>
<dbReference type="Proteomes" id="UP000198253">
    <property type="component" value="Chromosome I"/>
</dbReference>
<dbReference type="InterPro" id="IPR036396">
    <property type="entry name" value="Cyt_P450_sf"/>
</dbReference>
<dbReference type="AlphaFoldDB" id="A0A1C4ZW59"/>
<dbReference type="Gene3D" id="1.10.630.10">
    <property type="entry name" value="Cytochrome P450"/>
    <property type="match status" value="1"/>
</dbReference>
<proteinExistence type="inferred from homology"/>
<evidence type="ECO:0000256" key="3">
    <source>
        <dbReference type="ARBA" id="ARBA00022723"/>
    </source>
</evidence>
<comment type="similarity">
    <text evidence="1 8">Belongs to the cytochrome P450 family.</text>
</comment>
<dbReference type="FunCoup" id="A0A1C4ZW59">
    <property type="interactions" value="114"/>
</dbReference>
<keyword evidence="2 7" id="KW-0349">Heme</keyword>
<dbReference type="GO" id="GO:0005506">
    <property type="term" value="F:iron ion binding"/>
    <property type="evidence" value="ECO:0007669"/>
    <property type="project" value="InterPro"/>
</dbReference>